<keyword evidence="2" id="KW-1133">Transmembrane helix</keyword>
<dbReference type="RefSeq" id="WP_268076900.1">
    <property type="nucleotide sequence ID" value="NZ_CP109967.1"/>
</dbReference>
<keyword evidence="5" id="KW-1185">Reference proteome</keyword>
<dbReference type="InterPro" id="IPR029062">
    <property type="entry name" value="Class_I_gatase-like"/>
</dbReference>
<evidence type="ECO:0000256" key="1">
    <source>
        <dbReference type="SAM" id="MobiDB-lite"/>
    </source>
</evidence>
<proteinExistence type="predicted"/>
<feature type="transmembrane region" description="Helical" evidence="2">
    <location>
        <begin position="297"/>
        <end position="318"/>
    </location>
</feature>
<geneLocation type="plasmid" evidence="4 5">
    <name>pCadTS8_2</name>
</geneLocation>
<evidence type="ECO:0000259" key="3">
    <source>
        <dbReference type="Pfam" id="PF14258"/>
    </source>
</evidence>
<evidence type="ECO:0000313" key="4">
    <source>
        <dbReference type="EMBL" id="WAJ72185.1"/>
    </source>
</evidence>
<name>A0ABY7ARL2_9ALTE</name>
<dbReference type="EMBL" id="CP109967">
    <property type="protein sequence ID" value="WAJ72185.1"/>
    <property type="molecule type" value="Genomic_DNA"/>
</dbReference>
<dbReference type="InterPro" id="IPR025646">
    <property type="entry name" value="DUF4350"/>
</dbReference>
<feature type="domain" description="DUF4350" evidence="3">
    <location>
        <begin position="80"/>
        <end position="276"/>
    </location>
</feature>
<evidence type="ECO:0000313" key="5">
    <source>
        <dbReference type="Proteomes" id="UP001163726"/>
    </source>
</evidence>
<protein>
    <submittedName>
        <fullName evidence="4">DUF4350 domain-containing protein</fullName>
    </submittedName>
</protein>
<reference evidence="4" key="1">
    <citation type="submission" date="2022-10" db="EMBL/GenBank/DDBJ databases">
        <title>Catenovulum adriacola sp. nov. isolated in the Harbour of Susak.</title>
        <authorList>
            <person name="Schoch T."/>
            <person name="Reich S.J."/>
            <person name="Stoeferle S."/>
            <person name="Flaiz M."/>
            <person name="Kazda M."/>
            <person name="Riedel C.U."/>
            <person name="Duerre P."/>
        </authorList>
    </citation>
    <scope>NUCLEOTIDE SEQUENCE</scope>
    <source>
        <strain evidence="4">TS8</strain>
        <plasmid evidence="4">pCadTS8_2</plasmid>
    </source>
</reference>
<accession>A0ABY7ARL2</accession>
<dbReference type="CDD" id="cd03143">
    <property type="entry name" value="A4_beta-galactosidase_middle_domain"/>
    <property type="match status" value="1"/>
</dbReference>
<evidence type="ECO:0000256" key="2">
    <source>
        <dbReference type="SAM" id="Phobius"/>
    </source>
</evidence>
<gene>
    <name evidence="4" type="ORF">OLW01_18065</name>
</gene>
<feature type="region of interest" description="Disordered" evidence="1">
    <location>
        <begin position="143"/>
        <end position="189"/>
    </location>
</feature>
<feature type="transmembrane region" description="Helical" evidence="2">
    <location>
        <begin position="6"/>
        <end position="27"/>
    </location>
</feature>
<organism evidence="4 5">
    <name type="scientific">Catenovulum adriaticum</name>
    <dbReference type="NCBI Taxonomy" id="2984846"/>
    <lineage>
        <taxon>Bacteria</taxon>
        <taxon>Pseudomonadati</taxon>
        <taxon>Pseudomonadota</taxon>
        <taxon>Gammaproteobacteria</taxon>
        <taxon>Alteromonadales</taxon>
        <taxon>Alteromonadaceae</taxon>
        <taxon>Catenovulum</taxon>
    </lineage>
</organism>
<dbReference type="Pfam" id="PF14258">
    <property type="entry name" value="DUF4350"/>
    <property type="match status" value="1"/>
</dbReference>
<sequence length="428" mass="49219">MQVKQLVRTGVVVILLILISTCSYYNWQWKETEVNIGIADNLMQQPFLALQKLSESTEGSLKVVYDYPRLFSNAKSKIVPAHDAVLILTSSDKRLTQNQSQQIVAWVEQGGHLIFSMDTAFYKQPRDIHHPLWNTLNITAIPPKTIEPTESDDLTSDSSPSEQADSQEENEKAAIEPEDEAEEAEKAPEKLEFEGPFSTEFKTQNGNVFFAYLEKSYRISAPENAQVVTSAGDEQGDTFVQIKLGQGKVSLLTEIEIWNNRQLNSAHNAYLYRWLVDDRQNIWLFTSAAQDHWLVSLANWSPSLIVLILVLLVLFVWYQAVQFGPAYTHNETHQHFFHQHIKASAEFYWQHKQQALLTNALQQQVIEKICKRWPAFRTANQAQQIDYLVDLTQLDKTLIQKSIFAHTNQDERGFTRQVRTLQKIRNLI</sequence>
<dbReference type="SUPFAM" id="SSF52317">
    <property type="entry name" value="Class I glutamine amidotransferase-like"/>
    <property type="match status" value="1"/>
</dbReference>
<dbReference type="Proteomes" id="UP001163726">
    <property type="component" value="Plasmid pCadTS8_2"/>
</dbReference>
<keyword evidence="2" id="KW-0472">Membrane</keyword>
<keyword evidence="4" id="KW-0614">Plasmid</keyword>
<keyword evidence="2" id="KW-0812">Transmembrane</keyword>